<dbReference type="RefSeq" id="WP_264981920.1">
    <property type="nucleotide sequence ID" value="NZ_AP026708.1"/>
</dbReference>
<dbReference type="GO" id="GO:0005524">
    <property type="term" value="F:ATP binding"/>
    <property type="evidence" value="ECO:0007669"/>
    <property type="project" value="UniProtKB-KW"/>
</dbReference>
<reference evidence="9" key="1">
    <citation type="submission" date="2022-08" db="EMBL/GenBank/DDBJ databases">
        <title>Genome Sequence of the sulphate-reducing bacterium, Pseudodesulfovibrio portus JCM14722.</title>
        <authorList>
            <person name="Kondo R."/>
            <person name="Kataoka T."/>
        </authorList>
    </citation>
    <scope>NUCLEOTIDE SEQUENCE</scope>
    <source>
        <strain evidence="9">JCM 14722</strain>
    </source>
</reference>
<sequence length="344" mass="37701">MNSNTTLPEQSLGTAPADTNILEVDDLTVGFHTDDGDIRVLDKISYHVPSGETVGLVGESGCGKSVSVMTLMGLLPSPPSFVDNGAIRFRGKDLLQASNKELRSIRGRDIGMIFQEPMTSLNPTFTIGWQLAEPLRIHLGHSKDRAREECLKLLDMVGIGGGEKRLRQTPHQLSGGLRQRVMIAMALACRPGLLIADEPTTALDVTIQAQILELLAELQADLNMSVLMITHDLGVVAETCSYVYVMYAGRIVEHGPIDRLFEHPSHPYTKGLMISIPRLDEVRKWLPTIPGTVPSPHQRGKGCYFAARCGECTPRCIEEAPAMTAIHESNGQSHCVACWKYLPR</sequence>
<dbReference type="InterPro" id="IPR003439">
    <property type="entry name" value="ABC_transporter-like_ATP-bd"/>
</dbReference>
<evidence type="ECO:0000259" key="8">
    <source>
        <dbReference type="PROSITE" id="PS50893"/>
    </source>
</evidence>
<dbReference type="SMART" id="SM00382">
    <property type="entry name" value="AAA"/>
    <property type="match status" value="1"/>
</dbReference>
<evidence type="ECO:0000256" key="6">
    <source>
        <dbReference type="ARBA" id="ARBA00022840"/>
    </source>
</evidence>
<keyword evidence="7" id="KW-0472">Membrane</keyword>
<dbReference type="CDD" id="cd03257">
    <property type="entry name" value="ABC_NikE_OppD_transporters"/>
    <property type="match status" value="1"/>
</dbReference>
<keyword evidence="4" id="KW-1003">Cell membrane</keyword>
<evidence type="ECO:0000313" key="10">
    <source>
        <dbReference type="Proteomes" id="UP001061361"/>
    </source>
</evidence>
<dbReference type="EMBL" id="AP026708">
    <property type="protein sequence ID" value="BDQ35029.1"/>
    <property type="molecule type" value="Genomic_DNA"/>
</dbReference>
<evidence type="ECO:0000256" key="2">
    <source>
        <dbReference type="ARBA" id="ARBA00005417"/>
    </source>
</evidence>
<evidence type="ECO:0000313" key="9">
    <source>
        <dbReference type="EMBL" id="BDQ35029.1"/>
    </source>
</evidence>
<comment type="similarity">
    <text evidence="2">Belongs to the ABC transporter superfamily.</text>
</comment>
<evidence type="ECO:0000256" key="3">
    <source>
        <dbReference type="ARBA" id="ARBA00022448"/>
    </source>
</evidence>
<dbReference type="PANTHER" id="PTHR43297">
    <property type="entry name" value="OLIGOPEPTIDE TRANSPORT ATP-BINDING PROTEIN APPD"/>
    <property type="match status" value="1"/>
</dbReference>
<name>A0ABN6RVC5_9BACT</name>
<keyword evidence="6 9" id="KW-0067">ATP-binding</keyword>
<dbReference type="Proteomes" id="UP001061361">
    <property type="component" value="Chromosome"/>
</dbReference>
<comment type="subcellular location">
    <subcellularLocation>
        <location evidence="1">Cell inner membrane</location>
        <topology evidence="1">Peripheral membrane protein</topology>
    </subcellularLocation>
</comment>
<dbReference type="InterPro" id="IPR003593">
    <property type="entry name" value="AAA+_ATPase"/>
</dbReference>
<organism evidence="9 10">
    <name type="scientific">Pseudodesulfovibrio portus</name>
    <dbReference type="NCBI Taxonomy" id="231439"/>
    <lineage>
        <taxon>Bacteria</taxon>
        <taxon>Pseudomonadati</taxon>
        <taxon>Thermodesulfobacteriota</taxon>
        <taxon>Desulfovibrionia</taxon>
        <taxon>Desulfovibrionales</taxon>
        <taxon>Desulfovibrionaceae</taxon>
    </lineage>
</organism>
<keyword evidence="3" id="KW-0813">Transport</keyword>
<evidence type="ECO:0000256" key="4">
    <source>
        <dbReference type="ARBA" id="ARBA00022475"/>
    </source>
</evidence>
<dbReference type="InterPro" id="IPR050388">
    <property type="entry name" value="ABC_Ni/Peptide_Import"/>
</dbReference>
<dbReference type="InterPro" id="IPR027417">
    <property type="entry name" value="P-loop_NTPase"/>
</dbReference>
<gene>
    <name evidence="9" type="ORF">JCM14722_25710</name>
</gene>
<dbReference type="NCBIfam" id="TIGR01727">
    <property type="entry name" value="oligo_HPY"/>
    <property type="match status" value="1"/>
</dbReference>
<dbReference type="PANTHER" id="PTHR43297:SF2">
    <property type="entry name" value="DIPEPTIDE TRANSPORT ATP-BINDING PROTEIN DPPD"/>
    <property type="match status" value="1"/>
</dbReference>
<evidence type="ECO:0000256" key="1">
    <source>
        <dbReference type="ARBA" id="ARBA00004417"/>
    </source>
</evidence>
<dbReference type="SUPFAM" id="SSF52540">
    <property type="entry name" value="P-loop containing nucleoside triphosphate hydrolases"/>
    <property type="match status" value="1"/>
</dbReference>
<keyword evidence="10" id="KW-1185">Reference proteome</keyword>
<evidence type="ECO:0000256" key="5">
    <source>
        <dbReference type="ARBA" id="ARBA00022741"/>
    </source>
</evidence>
<dbReference type="InterPro" id="IPR013563">
    <property type="entry name" value="Oligopep_ABC_C"/>
</dbReference>
<accession>A0ABN6RVC5</accession>
<feature type="domain" description="ABC transporter" evidence="8">
    <location>
        <begin position="22"/>
        <end position="273"/>
    </location>
</feature>
<evidence type="ECO:0000256" key="7">
    <source>
        <dbReference type="ARBA" id="ARBA00023136"/>
    </source>
</evidence>
<dbReference type="PROSITE" id="PS50893">
    <property type="entry name" value="ABC_TRANSPORTER_2"/>
    <property type="match status" value="1"/>
</dbReference>
<dbReference type="Gene3D" id="3.40.50.300">
    <property type="entry name" value="P-loop containing nucleotide triphosphate hydrolases"/>
    <property type="match status" value="1"/>
</dbReference>
<dbReference type="Pfam" id="PF00005">
    <property type="entry name" value="ABC_tran"/>
    <property type="match status" value="1"/>
</dbReference>
<proteinExistence type="inferred from homology"/>
<dbReference type="Pfam" id="PF08352">
    <property type="entry name" value="oligo_HPY"/>
    <property type="match status" value="1"/>
</dbReference>
<keyword evidence="5" id="KW-0547">Nucleotide-binding</keyword>
<protein>
    <submittedName>
        <fullName evidence="9">ABC transporter ATP-binding protein</fullName>
    </submittedName>
</protein>